<gene>
    <name evidence="1" type="ORF">GMARGA_LOCUS8599</name>
</gene>
<organism evidence="1 2">
    <name type="scientific">Gigaspora margarita</name>
    <dbReference type="NCBI Taxonomy" id="4874"/>
    <lineage>
        <taxon>Eukaryota</taxon>
        <taxon>Fungi</taxon>
        <taxon>Fungi incertae sedis</taxon>
        <taxon>Mucoromycota</taxon>
        <taxon>Glomeromycotina</taxon>
        <taxon>Glomeromycetes</taxon>
        <taxon>Diversisporales</taxon>
        <taxon>Gigasporaceae</taxon>
        <taxon>Gigaspora</taxon>
    </lineage>
</organism>
<evidence type="ECO:0000313" key="2">
    <source>
        <dbReference type="Proteomes" id="UP000789901"/>
    </source>
</evidence>
<dbReference type="Proteomes" id="UP000789901">
    <property type="component" value="Unassembled WGS sequence"/>
</dbReference>
<accession>A0ABN7UPS8</accession>
<keyword evidence="2" id="KW-1185">Reference proteome</keyword>
<proteinExistence type="predicted"/>
<protein>
    <submittedName>
        <fullName evidence="1">6968_t:CDS:1</fullName>
    </submittedName>
</protein>
<comment type="caution">
    <text evidence="1">The sequence shown here is derived from an EMBL/GenBank/DDBJ whole genome shotgun (WGS) entry which is preliminary data.</text>
</comment>
<sequence>MLAFTNREQEKAREKLRNEFENLHLNITENYQPEQLEQQISTLIGTEMMQNLFFEAIFGAQDQVMPLNEGI</sequence>
<dbReference type="EMBL" id="CAJVQB010004457">
    <property type="protein sequence ID" value="CAG8636228.1"/>
    <property type="molecule type" value="Genomic_DNA"/>
</dbReference>
<evidence type="ECO:0000313" key="1">
    <source>
        <dbReference type="EMBL" id="CAG8636228.1"/>
    </source>
</evidence>
<name>A0ABN7UPS8_GIGMA</name>
<reference evidence="1 2" key="1">
    <citation type="submission" date="2021-06" db="EMBL/GenBank/DDBJ databases">
        <authorList>
            <person name="Kallberg Y."/>
            <person name="Tangrot J."/>
            <person name="Rosling A."/>
        </authorList>
    </citation>
    <scope>NUCLEOTIDE SEQUENCE [LARGE SCALE GENOMIC DNA]</scope>
    <source>
        <strain evidence="1 2">120-4 pot B 10/14</strain>
    </source>
</reference>